<reference evidence="2 3" key="1">
    <citation type="submission" date="2020-08" db="EMBL/GenBank/DDBJ databases">
        <authorList>
            <person name="Liu C."/>
            <person name="Sun Q."/>
        </authorList>
    </citation>
    <scope>NUCLEOTIDE SEQUENCE [LARGE SCALE GENOMIC DNA]</scope>
    <source>
        <strain evidence="2 3">NSJ-38</strain>
    </source>
</reference>
<dbReference type="Pfam" id="PF01894">
    <property type="entry name" value="YjbQ"/>
    <property type="match status" value="1"/>
</dbReference>
<protein>
    <submittedName>
        <fullName evidence="2">YjbQ family protein</fullName>
    </submittedName>
</protein>
<proteinExistence type="inferred from homology"/>
<sequence>MNLFKHNIIVSERRDMVKITDTVKKDIKESGIKNGVIIVHCPHTTAALTINENADPDVIQDMLYAMEHAYPTKDIRYRHYEGNSHAHVKASTMGASVTLILEEGEMILGVWQDLYLCEFDGPRQRTFYVKVMEG</sequence>
<dbReference type="RefSeq" id="WP_231062944.1">
    <property type="nucleotide sequence ID" value="NZ_CP060634.1"/>
</dbReference>
<dbReference type="AlphaFoldDB" id="A0A7G9G1R2"/>
<dbReference type="EMBL" id="CP060634">
    <property type="protein sequence ID" value="QNM04744.1"/>
    <property type="molecule type" value="Genomic_DNA"/>
</dbReference>
<evidence type="ECO:0000313" key="2">
    <source>
        <dbReference type="EMBL" id="QNM04744.1"/>
    </source>
</evidence>
<dbReference type="PANTHER" id="PTHR30615">
    <property type="entry name" value="UNCHARACTERIZED PROTEIN YJBQ-RELATED"/>
    <property type="match status" value="1"/>
</dbReference>
<dbReference type="Gene3D" id="2.60.120.460">
    <property type="entry name" value="YjbQ-like"/>
    <property type="match status" value="1"/>
</dbReference>
<organism evidence="2 3">
    <name type="scientific">Qiania dongpingensis</name>
    <dbReference type="NCBI Taxonomy" id="2763669"/>
    <lineage>
        <taxon>Bacteria</taxon>
        <taxon>Bacillati</taxon>
        <taxon>Bacillota</taxon>
        <taxon>Clostridia</taxon>
        <taxon>Lachnospirales</taxon>
        <taxon>Lachnospiraceae</taxon>
        <taxon>Qiania</taxon>
    </lineage>
</organism>
<evidence type="ECO:0000256" key="1">
    <source>
        <dbReference type="ARBA" id="ARBA00005534"/>
    </source>
</evidence>
<dbReference type="PANTHER" id="PTHR30615:SF8">
    <property type="entry name" value="UPF0047 PROTEIN C4A8.02C"/>
    <property type="match status" value="1"/>
</dbReference>
<evidence type="ECO:0000313" key="3">
    <source>
        <dbReference type="Proteomes" id="UP000515823"/>
    </source>
</evidence>
<dbReference type="SUPFAM" id="SSF111038">
    <property type="entry name" value="YjbQ-like"/>
    <property type="match status" value="1"/>
</dbReference>
<accession>A0A7G9G1R2</accession>
<name>A0A7G9G1R2_9FIRM</name>
<gene>
    <name evidence="2" type="ORF">H9Q78_09785</name>
</gene>
<dbReference type="KEGG" id="qdo:H9Q78_09785"/>
<dbReference type="PIRSF" id="PIRSF004681">
    <property type="entry name" value="UCP004681"/>
    <property type="match status" value="1"/>
</dbReference>
<dbReference type="Proteomes" id="UP000515823">
    <property type="component" value="Chromosome"/>
</dbReference>
<dbReference type="InterPro" id="IPR001602">
    <property type="entry name" value="UPF0047_YjbQ-like"/>
</dbReference>
<dbReference type="InterPro" id="IPR035917">
    <property type="entry name" value="YjbQ-like_sf"/>
</dbReference>
<dbReference type="NCBIfam" id="TIGR00149">
    <property type="entry name" value="TIGR00149_YjbQ"/>
    <property type="match status" value="1"/>
</dbReference>
<comment type="similarity">
    <text evidence="1">Belongs to the UPF0047 family.</text>
</comment>
<keyword evidence="3" id="KW-1185">Reference proteome</keyword>